<dbReference type="AlphaFoldDB" id="A0A9Y1BJR2"/>
<dbReference type="EMBL" id="CP084166">
    <property type="protein sequence ID" value="UJG39559.1"/>
    <property type="molecule type" value="Genomic_DNA"/>
</dbReference>
<dbReference type="Gene3D" id="3.40.30.10">
    <property type="entry name" value="Glutaredoxin"/>
    <property type="match status" value="1"/>
</dbReference>
<dbReference type="InterPro" id="IPR004096">
    <property type="entry name" value="V4R"/>
</dbReference>
<evidence type="ECO:0000259" key="2">
    <source>
        <dbReference type="SMART" id="SM00989"/>
    </source>
</evidence>
<dbReference type="SUPFAM" id="SSF52833">
    <property type="entry name" value="Thioredoxin-like"/>
    <property type="match status" value="1"/>
</dbReference>
<dbReference type="PANTHER" id="PTHR35090:SF2">
    <property type="entry name" value="ARSR FAMILY TRANSCRIPTIONAL REGULATOR"/>
    <property type="match status" value="1"/>
</dbReference>
<comment type="similarity">
    <text evidence="1">Belongs to the glutaredoxin family.</text>
</comment>
<accession>A0A9Y1BJR2</accession>
<feature type="domain" description="4-vinyl reductase 4VR" evidence="2">
    <location>
        <begin position="224"/>
        <end position="286"/>
    </location>
</feature>
<reference evidence="3" key="1">
    <citation type="journal article" date="2022" name="Nat. Microbiol.">
        <title>Unique mobile elements and scalable gene flow at the prokaryote-eukaryote boundary revealed by circularized Asgard archaea genomes.</title>
        <authorList>
            <person name="Wu F."/>
            <person name="Speth D.R."/>
            <person name="Philosof A."/>
            <person name="Cremiere A."/>
            <person name="Narayanan A."/>
            <person name="Barco R.A."/>
            <person name="Connon S.A."/>
            <person name="Amend J.P."/>
            <person name="Antoshechkin I.A."/>
            <person name="Orphan V.J."/>
        </authorList>
    </citation>
    <scope>NUCLEOTIDE SEQUENCE</scope>
    <source>
        <strain evidence="3">PM71</strain>
    </source>
</reference>
<evidence type="ECO:0000256" key="1">
    <source>
        <dbReference type="ARBA" id="ARBA00007787"/>
    </source>
</evidence>
<sequence>MSEEEMQSKVRLLLFTSPTCFACPSVEHVVEQVAGTSLKNLVSVTKVDITEEPEIASQYNVMSVPVIMMNDSVIAQGMITEDDIKDKLWSHILPLMVASDKKTQRKESMMVLTKNTISSLISQNIVRKTIGDYCHISVYQQVVLSLLALDPLVPQLLYQSGRELGIYGADPYYLTVLNPNVQAVNPEERFQEVLIALAKLYSHNSDVPIYQATHCDIASIENYKATLRIHDLCTVSGVINVGEPLCHFTAGKIAGTVEAMTGSATSVVETKCKGLGDPYCEFEIEVYIGKEPGKAPYKVKEIDESKKNIQYLGDLPKSEYRKQMFFELIHETSQNGFESLLMTNALRPNDVDYVHISILQQQIMSLKFRDKFCGALLYSAGRELGVIGPGKTIIYDVLEEESLPIESLKKAVEILKLYLTHPTNILKREYSFVEVIDGEDEDEMYIRIYENAYSSGINLTEDGESKGETLCDFTSGYIAGRLALLLKDPPIVTETKCHGTGYNYCEFRIEKGYSFEEDMH</sequence>
<dbReference type="SMART" id="SM00989">
    <property type="entry name" value="V4R"/>
    <property type="match status" value="2"/>
</dbReference>
<dbReference type="Pfam" id="PF02830">
    <property type="entry name" value="V4R"/>
    <property type="match status" value="2"/>
</dbReference>
<feature type="domain" description="4-vinyl reductase 4VR" evidence="2">
    <location>
        <begin position="443"/>
        <end position="511"/>
    </location>
</feature>
<evidence type="ECO:0000313" key="3">
    <source>
        <dbReference type="EMBL" id="UJG39559.1"/>
    </source>
</evidence>
<proteinExistence type="inferred from homology"/>
<dbReference type="InterPro" id="IPR012336">
    <property type="entry name" value="Thioredoxin-like_fold"/>
</dbReference>
<dbReference type="Proteomes" id="UP001201020">
    <property type="component" value="Chromosome"/>
</dbReference>
<dbReference type="Pfam" id="PF13192">
    <property type="entry name" value="Thioredoxin_3"/>
    <property type="match status" value="1"/>
</dbReference>
<name>A0A9Y1BJR2_9ARCH</name>
<dbReference type="InterPro" id="IPR036249">
    <property type="entry name" value="Thioredoxin-like_sf"/>
</dbReference>
<dbReference type="PANTHER" id="PTHR35090">
    <property type="entry name" value="DNA-DIRECTED RNA POLYMERASE SUBUNIT I"/>
    <property type="match status" value="1"/>
</dbReference>
<dbReference type="InterPro" id="IPR024096">
    <property type="entry name" value="NO_sig/Golgi_transp_ligand-bd"/>
</dbReference>
<dbReference type="SUPFAM" id="SSF111126">
    <property type="entry name" value="Ligand-binding domain in the NO signalling and Golgi transport"/>
    <property type="match status" value="2"/>
</dbReference>
<organism evidence="3">
    <name type="scientific">Candidatus Heimdallarchaeum aukensis</name>
    <dbReference type="NCBI Taxonomy" id="2876573"/>
    <lineage>
        <taxon>Archaea</taxon>
        <taxon>Promethearchaeati</taxon>
        <taxon>Candidatus Heimdallarchaeota</taxon>
        <taxon>Candidatus Heimdallarchaeia (ex Rinke et al. 2021) (nom. nud.)</taxon>
        <taxon>Candidatus Heimdallarchaeales</taxon>
        <taxon>Candidatus Heimdallarchaeaceae</taxon>
        <taxon>Candidatus Heimdallarchaeum</taxon>
    </lineage>
</organism>
<dbReference type="Gene3D" id="3.30.1380.20">
    <property type="entry name" value="Trafficking protein particle complex subunit 3"/>
    <property type="match status" value="2"/>
</dbReference>
<gene>
    <name evidence="3" type="ORF">K9W45_06725</name>
</gene>
<protein>
    <submittedName>
        <fullName evidence="3">Thioredoxin family protein</fullName>
    </submittedName>
</protein>